<evidence type="ECO:0000313" key="1">
    <source>
        <dbReference type="EMBL" id="ADI22632.1"/>
    </source>
</evidence>
<name>E7C5A8_9BACT</name>
<sequence>MDPGISERMGLPTHSRVFLEPLLHQLNIFEVLSKSILGRCSLHHRMDSYLTARNEKGPTHV</sequence>
<reference evidence="1" key="1">
    <citation type="submission" date="2010-01" db="EMBL/GenBank/DDBJ databases">
        <title>Genome fragments of uncultured bacteria from the North Pacific subtropical Gyre.</title>
        <authorList>
            <person name="Pham V.D."/>
            <person name="Delong E.F."/>
        </authorList>
    </citation>
    <scope>NUCLEOTIDE SEQUENCE</scope>
</reference>
<dbReference type="EMBL" id="GU567992">
    <property type="protein sequence ID" value="ADI22632.1"/>
    <property type="molecule type" value="Genomic_DNA"/>
</dbReference>
<accession>E7C5A8</accession>
<protein>
    <submittedName>
        <fullName evidence="1">Uncharacterized protein</fullName>
    </submittedName>
</protein>
<proteinExistence type="predicted"/>
<organism evidence="1">
    <name type="scientific">uncultured verrucomicrobium HF0500_18J03</name>
    <dbReference type="NCBI Taxonomy" id="723599"/>
    <lineage>
        <taxon>Bacteria</taxon>
        <taxon>Pseudomonadati</taxon>
        <taxon>Verrucomicrobiota</taxon>
        <taxon>environmental samples</taxon>
    </lineage>
</organism>
<dbReference type="AlphaFoldDB" id="E7C5A8"/>